<protein>
    <submittedName>
        <fullName evidence="1">Uncharacterized protein</fullName>
    </submittedName>
</protein>
<name>A0A842HF96_9BACT</name>
<organism evidence="1 2">
    <name type="scientific">Ruficoccus amylovorans</name>
    <dbReference type="NCBI Taxonomy" id="1804625"/>
    <lineage>
        <taxon>Bacteria</taxon>
        <taxon>Pseudomonadati</taxon>
        <taxon>Verrucomicrobiota</taxon>
        <taxon>Opitutia</taxon>
        <taxon>Puniceicoccales</taxon>
        <taxon>Cerasicoccaceae</taxon>
        <taxon>Ruficoccus</taxon>
    </lineage>
</organism>
<proteinExistence type="predicted"/>
<evidence type="ECO:0000313" key="2">
    <source>
        <dbReference type="Proteomes" id="UP000546464"/>
    </source>
</evidence>
<evidence type="ECO:0000313" key="1">
    <source>
        <dbReference type="EMBL" id="MBC2594939.1"/>
    </source>
</evidence>
<keyword evidence="2" id="KW-1185">Reference proteome</keyword>
<comment type="caution">
    <text evidence="1">The sequence shown here is derived from an EMBL/GenBank/DDBJ whole genome shotgun (WGS) entry which is preliminary data.</text>
</comment>
<dbReference type="EMBL" id="JACHVB010000035">
    <property type="protein sequence ID" value="MBC2594939.1"/>
    <property type="molecule type" value="Genomic_DNA"/>
</dbReference>
<gene>
    <name evidence="1" type="ORF">H5P28_11790</name>
</gene>
<dbReference type="Proteomes" id="UP000546464">
    <property type="component" value="Unassembled WGS sequence"/>
</dbReference>
<accession>A0A842HF96</accession>
<sequence>MSIEINPFYHWSPRSRLGGIKRKGLVPGKRGINGPLLNDDGTEWLAGYVCLGTTAATAWNYSHGIFKVPGVYDLWEVYLLDSDEVHYLPTRGTRMCEVRVSNRIPKGRLIWVGEREIPPGTPKMRGRK</sequence>
<reference evidence="1 2" key="1">
    <citation type="submission" date="2020-07" db="EMBL/GenBank/DDBJ databases">
        <authorList>
            <person name="Feng X."/>
        </authorList>
    </citation>
    <scope>NUCLEOTIDE SEQUENCE [LARGE SCALE GENOMIC DNA]</scope>
    <source>
        <strain evidence="1 2">JCM31066</strain>
    </source>
</reference>
<dbReference type="AlphaFoldDB" id="A0A842HF96"/>
<dbReference type="RefSeq" id="WP_185675905.1">
    <property type="nucleotide sequence ID" value="NZ_JACHVB010000035.1"/>
</dbReference>